<evidence type="ECO:0000259" key="8">
    <source>
        <dbReference type="Pfam" id="PF00487"/>
    </source>
</evidence>
<evidence type="ECO:0000313" key="10">
    <source>
        <dbReference type="EMBL" id="KAG6535585.1"/>
    </source>
</evidence>
<sequence length="381" mass="43363">MQNGELPWIRREGEESSHVGPPQGRVGPSPCCLPSPPIRNSARRRPPLSRPLHFHLFFSLHRQWHRSPLPLGPPGVGASCQRAVKRESSEGSGGPSVSGIDEKEEAFDPGMLPLFGLAEIRAAIPKHFWARDLWRSMSYAVRDVVVLLGLAAAAVYINSWIVWSLYWVAQGAMFWALFVLGHDWRISHRIHHQNHGLVENDESWHLVNNSSFILALEIGRSPGKSGSHFHPSSDLFAPSERKDVSTSTVCWTAMLVILTGLTFLMGPIQMLKLYGVPYWIFVMWLDLVTYLHHHGHEEKLPWYRGKEWSYLRGGLTTLDRDYGWINNIHHDIGTHVIHHLFPQIPYYHLIEATEAAKPVLGKYYKEPANLILCHFTYLGSY</sequence>
<feature type="domain" description="Fatty acid desaturase N-terminal" evidence="9">
    <location>
        <begin position="88"/>
        <end position="152"/>
    </location>
</feature>
<evidence type="ECO:0000256" key="2">
    <source>
        <dbReference type="ARBA" id="ARBA00005189"/>
    </source>
</evidence>
<dbReference type="AlphaFoldDB" id="A0A8J5I8G0"/>
<evidence type="ECO:0000256" key="1">
    <source>
        <dbReference type="ARBA" id="ARBA00004370"/>
    </source>
</evidence>
<dbReference type="Pfam" id="PF00487">
    <property type="entry name" value="FA_desaturase"/>
    <property type="match status" value="1"/>
</dbReference>
<feature type="transmembrane region" description="Helical" evidence="7">
    <location>
        <begin position="249"/>
        <end position="270"/>
    </location>
</feature>
<feature type="domain" description="Fatty acid desaturase" evidence="8">
    <location>
        <begin position="172"/>
        <end position="364"/>
    </location>
</feature>
<organism evidence="10 11">
    <name type="scientific">Zingiber officinale</name>
    <name type="common">Ginger</name>
    <name type="synonym">Amomum zingiber</name>
    <dbReference type="NCBI Taxonomy" id="94328"/>
    <lineage>
        <taxon>Eukaryota</taxon>
        <taxon>Viridiplantae</taxon>
        <taxon>Streptophyta</taxon>
        <taxon>Embryophyta</taxon>
        <taxon>Tracheophyta</taxon>
        <taxon>Spermatophyta</taxon>
        <taxon>Magnoliopsida</taxon>
        <taxon>Liliopsida</taxon>
        <taxon>Zingiberales</taxon>
        <taxon>Zingiberaceae</taxon>
        <taxon>Zingiber</taxon>
    </lineage>
</organism>
<dbReference type="GO" id="GO:0006629">
    <property type="term" value="P:lipid metabolic process"/>
    <property type="evidence" value="ECO:0007669"/>
    <property type="project" value="InterPro"/>
</dbReference>
<dbReference type="GO" id="GO:0016020">
    <property type="term" value="C:membrane"/>
    <property type="evidence" value="ECO:0007669"/>
    <property type="project" value="UniProtKB-SubCell"/>
</dbReference>
<evidence type="ECO:0000256" key="4">
    <source>
        <dbReference type="ARBA" id="ARBA00023002"/>
    </source>
</evidence>
<dbReference type="PANTHER" id="PTHR32100">
    <property type="entry name" value="OMEGA-6 FATTY ACID DESATURASE, CHLOROPLASTIC"/>
    <property type="match status" value="1"/>
</dbReference>
<feature type="transmembrane region" description="Helical" evidence="7">
    <location>
        <begin position="139"/>
        <end position="157"/>
    </location>
</feature>
<feature type="region of interest" description="Disordered" evidence="6">
    <location>
        <begin position="82"/>
        <end position="102"/>
    </location>
</feature>
<name>A0A8J5I8G0_ZINOF</name>
<keyword evidence="7" id="KW-1133">Transmembrane helix</keyword>
<evidence type="ECO:0000256" key="6">
    <source>
        <dbReference type="SAM" id="MobiDB-lite"/>
    </source>
</evidence>
<keyword evidence="11" id="KW-1185">Reference proteome</keyword>
<proteinExistence type="inferred from homology"/>
<comment type="subcellular location">
    <subcellularLocation>
        <location evidence="1">Membrane</location>
    </subcellularLocation>
</comment>
<evidence type="ECO:0000256" key="3">
    <source>
        <dbReference type="ARBA" id="ARBA00009295"/>
    </source>
</evidence>
<dbReference type="EMBL" id="JACMSC010000001">
    <property type="protein sequence ID" value="KAG6535585.1"/>
    <property type="molecule type" value="Genomic_DNA"/>
</dbReference>
<feature type="region of interest" description="Disordered" evidence="6">
    <location>
        <begin position="1"/>
        <end position="32"/>
    </location>
</feature>
<dbReference type="InterPro" id="IPR021863">
    <property type="entry name" value="FAS_N"/>
</dbReference>
<comment type="caution">
    <text evidence="10">The sequence shown here is derived from an EMBL/GenBank/DDBJ whole genome shotgun (WGS) entry which is preliminary data.</text>
</comment>
<evidence type="ECO:0000313" key="11">
    <source>
        <dbReference type="Proteomes" id="UP000734854"/>
    </source>
</evidence>
<protein>
    <submittedName>
        <fullName evidence="10">Uncharacterized protein</fullName>
    </submittedName>
</protein>
<accession>A0A8J5I8G0</accession>
<keyword evidence="5 7" id="KW-0472">Membrane</keyword>
<comment type="similarity">
    <text evidence="3">Belongs to the fatty acid desaturase type 1 family.</text>
</comment>
<comment type="pathway">
    <text evidence="2">Lipid metabolism.</text>
</comment>
<feature type="compositionally biased region" description="Basic and acidic residues" evidence="6">
    <location>
        <begin position="8"/>
        <end position="17"/>
    </location>
</feature>
<keyword evidence="7" id="KW-0812">Transmembrane</keyword>
<keyword evidence="4" id="KW-0560">Oxidoreductase</keyword>
<dbReference type="InterPro" id="IPR012171">
    <property type="entry name" value="Fatty_acid_desaturase"/>
</dbReference>
<gene>
    <name evidence="10" type="ORF">ZIOFF_000607</name>
</gene>
<reference evidence="10 11" key="1">
    <citation type="submission" date="2020-08" db="EMBL/GenBank/DDBJ databases">
        <title>Plant Genome Project.</title>
        <authorList>
            <person name="Zhang R.-G."/>
        </authorList>
    </citation>
    <scope>NUCLEOTIDE SEQUENCE [LARGE SCALE GENOMIC DNA]</scope>
    <source>
        <tissue evidence="10">Rhizome</tissue>
    </source>
</reference>
<dbReference type="GO" id="GO:0016717">
    <property type="term" value="F:oxidoreductase activity, acting on paired donors, with oxidation of a pair of donors resulting in the reduction of molecular oxygen to two molecules of water"/>
    <property type="evidence" value="ECO:0007669"/>
    <property type="project" value="InterPro"/>
</dbReference>
<feature type="transmembrane region" description="Helical" evidence="7">
    <location>
        <begin position="276"/>
        <end position="293"/>
    </location>
</feature>
<dbReference type="Proteomes" id="UP000734854">
    <property type="component" value="Unassembled WGS sequence"/>
</dbReference>
<evidence type="ECO:0000256" key="5">
    <source>
        <dbReference type="ARBA" id="ARBA00023136"/>
    </source>
</evidence>
<dbReference type="InterPro" id="IPR005804">
    <property type="entry name" value="FA_desaturase_dom"/>
</dbReference>
<evidence type="ECO:0000259" key="9">
    <source>
        <dbReference type="Pfam" id="PF11960"/>
    </source>
</evidence>
<evidence type="ECO:0000256" key="7">
    <source>
        <dbReference type="SAM" id="Phobius"/>
    </source>
</evidence>
<dbReference type="Pfam" id="PF11960">
    <property type="entry name" value="DUF3474"/>
    <property type="match status" value="1"/>
</dbReference>